<dbReference type="PANTHER" id="PTHR46577:SF2">
    <property type="entry name" value="TRANSCRIPTIONAL REGULATORY PROTEIN"/>
    <property type="match status" value="1"/>
</dbReference>
<dbReference type="GO" id="GO:0008483">
    <property type="term" value="F:transaminase activity"/>
    <property type="evidence" value="ECO:0007669"/>
    <property type="project" value="UniProtKB-KW"/>
</dbReference>
<evidence type="ECO:0000256" key="4">
    <source>
        <dbReference type="ARBA" id="ARBA00022898"/>
    </source>
</evidence>
<dbReference type="InterPro" id="IPR015421">
    <property type="entry name" value="PyrdxlP-dep_Trfase_major"/>
</dbReference>
<evidence type="ECO:0000259" key="8">
    <source>
        <dbReference type="PROSITE" id="PS50949"/>
    </source>
</evidence>
<dbReference type="InterPro" id="IPR015424">
    <property type="entry name" value="PyrdxlP-dep_Trfase"/>
</dbReference>
<evidence type="ECO:0000256" key="2">
    <source>
        <dbReference type="ARBA" id="ARBA00005384"/>
    </source>
</evidence>
<evidence type="ECO:0000256" key="3">
    <source>
        <dbReference type="ARBA" id="ARBA00022576"/>
    </source>
</evidence>
<dbReference type="Pfam" id="PF00392">
    <property type="entry name" value="GntR"/>
    <property type="match status" value="1"/>
</dbReference>
<name>A0ABW9T420_9BACL</name>
<dbReference type="EMBL" id="WOAA01000016">
    <property type="protein sequence ID" value="MUG67627.1"/>
    <property type="molecule type" value="Genomic_DNA"/>
</dbReference>
<evidence type="ECO:0000256" key="1">
    <source>
        <dbReference type="ARBA" id="ARBA00001933"/>
    </source>
</evidence>
<dbReference type="Gene3D" id="3.40.640.10">
    <property type="entry name" value="Type I PLP-dependent aspartate aminotransferase-like (Major domain)"/>
    <property type="match status" value="1"/>
</dbReference>
<evidence type="ECO:0000313" key="9">
    <source>
        <dbReference type="EMBL" id="MUG67627.1"/>
    </source>
</evidence>
<dbReference type="PROSITE" id="PS50949">
    <property type="entry name" value="HTH_GNTR"/>
    <property type="match status" value="1"/>
</dbReference>
<protein>
    <submittedName>
        <fullName evidence="9">Aminotransferase class I/II-fold pyridoxal phosphate-dependent enzyme</fullName>
    </submittedName>
</protein>
<dbReference type="InterPro" id="IPR036388">
    <property type="entry name" value="WH-like_DNA-bd_sf"/>
</dbReference>
<feature type="domain" description="HTH gntR-type" evidence="8">
    <location>
        <begin position="13"/>
        <end position="81"/>
    </location>
</feature>
<accession>A0ABW9T420</accession>
<dbReference type="Gene3D" id="1.10.10.10">
    <property type="entry name" value="Winged helix-like DNA-binding domain superfamily/Winged helix DNA-binding domain"/>
    <property type="match status" value="1"/>
</dbReference>
<dbReference type="SUPFAM" id="SSF46785">
    <property type="entry name" value="Winged helix' DNA-binding domain"/>
    <property type="match status" value="1"/>
</dbReference>
<dbReference type="InterPro" id="IPR000524">
    <property type="entry name" value="Tscrpt_reg_HTH_GntR"/>
</dbReference>
<dbReference type="CDD" id="cd00609">
    <property type="entry name" value="AAT_like"/>
    <property type="match status" value="1"/>
</dbReference>
<dbReference type="Proteomes" id="UP000435177">
    <property type="component" value="Unassembled WGS sequence"/>
</dbReference>
<sequence length="481" mass="54190">MRSPSEWDTSSRIPLYQQIYEDMKDKIMSGEWPVGTRIPSQRQLAAQFAVNRSTVIYALDELIADGLLEARVGKGTVVVNNTWNALAAEPPPDWNHYVQSGSYQPNIQIIQQINDAETNDRMIRLGTGELSPELLPAQKMKEIFSEAEADEPFTLGYSEPKGSLHLREVLSEHLHARGIETSPAGIMIVSGGLQALQLISLGLLHRGSTVLLETPSYLNSVHVFQSAGMSLQGVPMDDHGIRTDTLARLKRQHNAALLYTIPSFHNPTGILMTAERRKALLQVCTQERLPIIEDDVYRDLWFDEAPPPPLKALDRQGMVLHIGSMSKTLGPGLRIGWIAGPEPVINRLADIKMQTDYGSSSLSQFAVARWLATGQYEQHLIEIRAALKQRRDLVLNLLEQHFQGLASWTVPQGGFYIWLHLMKKMPIRHLFEQALKEGLLLNPGQVYDRQDRQHLRLSYAYASLEQLEFGLQRLADLIQKY</sequence>
<keyword evidence="6" id="KW-0238">DNA-binding</keyword>
<dbReference type="Gene3D" id="3.90.1150.10">
    <property type="entry name" value="Aspartate Aminotransferase, domain 1"/>
    <property type="match status" value="1"/>
</dbReference>
<keyword evidence="5" id="KW-0805">Transcription regulation</keyword>
<dbReference type="RefSeq" id="WP_155618538.1">
    <property type="nucleotide sequence ID" value="NZ_WOAA01000016.1"/>
</dbReference>
<keyword evidence="3 9" id="KW-0808">Transferase</keyword>
<keyword evidence="4" id="KW-0663">Pyridoxal phosphate</keyword>
<keyword evidence="3 9" id="KW-0032">Aminotransferase</keyword>
<proteinExistence type="inferred from homology"/>
<gene>
    <name evidence="9" type="ORF">GNP94_16685</name>
</gene>
<comment type="similarity">
    <text evidence="2">In the C-terminal section; belongs to the class-I pyridoxal-phosphate-dependent aminotransferase family.</text>
</comment>
<comment type="caution">
    <text evidence="9">The sequence shown here is derived from an EMBL/GenBank/DDBJ whole genome shotgun (WGS) entry which is preliminary data.</text>
</comment>
<evidence type="ECO:0000256" key="6">
    <source>
        <dbReference type="ARBA" id="ARBA00023125"/>
    </source>
</evidence>
<dbReference type="CDD" id="cd07377">
    <property type="entry name" value="WHTH_GntR"/>
    <property type="match status" value="1"/>
</dbReference>
<evidence type="ECO:0000256" key="5">
    <source>
        <dbReference type="ARBA" id="ARBA00023015"/>
    </source>
</evidence>
<reference evidence="9 10" key="1">
    <citation type="submission" date="2019-11" db="EMBL/GenBank/DDBJ databases">
        <title>Draft genome sequences of five Paenibacillus species of dairy origin.</title>
        <authorList>
            <person name="Olajide A.M."/>
            <person name="Chen S."/>
            <person name="Lapointe G."/>
        </authorList>
    </citation>
    <scope>NUCLEOTIDE SEQUENCE [LARGE SCALE GENOMIC DNA]</scope>
    <source>
        <strain evidence="9 10">3CS1</strain>
    </source>
</reference>
<keyword evidence="7" id="KW-0804">Transcription</keyword>
<evidence type="ECO:0000256" key="7">
    <source>
        <dbReference type="ARBA" id="ARBA00023163"/>
    </source>
</evidence>
<dbReference type="InterPro" id="IPR036390">
    <property type="entry name" value="WH_DNA-bd_sf"/>
</dbReference>
<dbReference type="Pfam" id="PF00155">
    <property type="entry name" value="Aminotran_1_2"/>
    <property type="match status" value="1"/>
</dbReference>
<dbReference type="PRINTS" id="PR00035">
    <property type="entry name" value="HTHGNTR"/>
</dbReference>
<comment type="cofactor">
    <cofactor evidence="1">
        <name>pyridoxal 5'-phosphate</name>
        <dbReference type="ChEBI" id="CHEBI:597326"/>
    </cofactor>
</comment>
<evidence type="ECO:0000313" key="10">
    <source>
        <dbReference type="Proteomes" id="UP000435177"/>
    </source>
</evidence>
<dbReference type="SMART" id="SM00345">
    <property type="entry name" value="HTH_GNTR"/>
    <property type="match status" value="1"/>
</dbReference>
<keyword evidence="10" id="KW-1185">Reference proteome</keyword>
<dbReference type="InterPro" id="IPR015422">
    <property type="entry name" value="PyrdxlP-dep_Trfase_small"/>
</dbReference>
<dbReference type="SUPFAM" id="SSF53383">
    <property type="entry name" value="PLP-dependent transferases"/>
    <property type="match status" value="1"/>
</dbReference>
<dbReference type="PANTHER" id="PTHR46577">
    <property type="entry name" value="HTH-TYPE TRANSCRIPTIONAL REGULATORY PROTEIN GABR"/>
    <property type="match status" value="1"/>
</dbReference>
<dbReference type="InterPro" id="IPR051446">
    <property type="entry name" value="HTH_trans_reg/aminotransferase"/>
</dbReference>
<organism evidence="9 10">
    <name type="scientific">Paenibacillus campinasensis</name>
    <dbReference type="NCBI Taxonomy" id="66347"/>
    <lineage>
        <taxon>Bacteria</taxon>
        <taxon>Bacillati</taxon>
        <taxon>Bacillota</taxon>
        <taxon>Bacilli</taxon>
        <taxon>Bacillales</taxon>
        <taxon>Paenibacillaceae</taxon>
        <taxon>Paenibacillus</taxon>
    </lineage>
</organism>
<dbReference type="InterPro" id="IPR004839">
    <property type="entry name" value="Aminotransferase_I/II_large"/>
</dbReference>